<organism evidence="2 3">
    <name type="scientific">Microcystis aeruginosa Ma_MB_F_20061100_S20D</name>
    <dbReference type="NCBI Taxonomy" id="2486253"/>
    <lineage>
        <taxon>Bacteria</taxon>
        <taxon>Bacillati</taxon>
        <taxon>Cyanobacteriota</taxon>
        <taxon>Cyanophyceae</taxon>
        <taxon>Oscillatoriophycideae</taxon>
        <taxon>Chroococcales</taxon>
        <taxon>Microcystaceae</taxon>
        <taxon>Microcystis</taxon>
    </lineage>
</organism>
<dbReference type="AlphaFoldDB" id="A0A552EM90"/>
<accession>A0A552EM90</accession>
<reference evidence="2 3" key="1">
    <citation type="submission" date="2019-01" db="EMBL/GenBank/DDBJ databases">
        <title>Coherence of Microcystis species and biogeography revealed through population genomics.</title>
        <authorList>
            <person name="Perez-Carrascal O.M."/>
            <person name="Terrat Y."/>
            <person name="Giani A."/>
            <person name="Fortin N."/>
            <person name="Tromas N."/>
            <person name="Shapiro B.J."/>
        </authorList>
    </citation>
    <scope>NUCLEOTIDE SEQUENCE [LARGE SCALE GENOMIC DNA]</scope>
    <source>
        <strain evidence="2">Ma_MB_F_20061100_S20D</strain>
    </source>
</reference>
<evidence type="ECO:0000313" key="3">
    <source>
        <dbReference type="Proteomes" id="UP000315113"/>
    </source>
</evidence>
<gene>
    <name evidence="2" type="ORF">EWV78_10645</name>
</gene>
<dbReference type="Proteomes" id="UP000315113">
    <property type="component" value="Unassembled WGS sequence"/>
</dbReference>
<sequence length="44" mass="4697">MKTTQVSSNLSSTDMTSPADSLSFEKSFPIRADLTGSDDLTVSK</sequence>
<name>A0A552EM90_MICAE</name>
<dbReference type="EMBL" id="SFBH01000087">
    <property type="protein sequence ID" value="TRU35570.1"/>
    <property type="molecule type" value="Genomic_DNA"/>
</dbReference>
<evidence type="ECO:0000313" key="2">
    <source>
        <dbReference type="EMBL" id="TRU35570.1"/>
    </source>
</evidence>
<protein>
    <submittedName>
        <fullName evidence="2">Chi domain protein</fullName>
    </submittedName>
</protein>
<feature type="compositionally biased region" description="Polar residues" evidence="1">
    <location>
        <begin position="1"/>
        <end position="20"/>
    </location>
</feature>
<evidence type="ECO:0000256" key="1">
    <source>
        <dbReference type="SAM" id="MobiDB-lite"/>
    </source>
</evidence>
<feature type="region of interest" description="Disordered" evidence="1">
    <location>
        <begin position="1"/>
        <end position="22"/>
    </location>
</feature>
<proteinExistence type="predicted"/>
<feature type="non-terminal residue" evidence="2">
    <location>
        <position position="44"/>
    </location>
</feature>
<comment type="caution">
    <text evidence="2">The sequence shown here is derived from an EMBL/GenBank/DDBJ whole genome shotgun (WGS) entry which is preliminary data.</text>
</comment>